<name>A0ABP8I253_9BACT</name>
<dbReference type="Proteomes" id="UP001501153">
    <property type="component" value="Unassembled WGS sequence"/>
</dbReference>
<comment type="caution">
    <text evidence="2">The sequence shown here is derived from an EMBL/GenBank/DDBJ whole genome shotgun (WGS) entry which is preliminary data.</text>
</comment>
<reference evidence="3" key="1">
    <citation type="journal article" date="2019" name="Int. J. Syst. Evol. Microbiol.">
        <title>The Global Catalogue of Microorganisms (GCM) 10K type strain sequencing project: providing services to taxonomists for standard genome sequencing and annotation.</title>
        <authorList>
            <consortium name="The Broad Institute Genomics Platform"/>
            <consortium name="The Broad Institute Genome Sequencing Center for Infectious Disease"/>
            <person name="Wu L."/>
            <person name="Ma J."/>
        </authorList>
    </citation>
    <scope>NUCLEOTIDE SEQUENCE [LARGE SCALE GENOMIC DNA]</scope>
    <source>
        <strain evidence="3">JCM 17923</strain>
    </source>
</reference>
<dbReference type="RefSeq" id="WP_345233830.1">
    <property type="nucleotide sequence ID" value="NZ_BAABGZ010000010.1"/>
</dbReference>
<evidence type="ECO:0000313" key="2">
    <source>
        <dbReference type="EMBL" id="GAA4349793.1"/>
    </source>
</evidence>
<organism evidence="2 3">
    <name type="scientific">Hymenobacter saemangeumensis</name>
    <dbReference type="NCBI Taxonomy" id="1084522"/>
    <lineage>
        <taxon>Bacteria</taxon>
        <taxon>Pseudomonadati</taxon>
        <taxon>Bacteroidota</taxon>
        <taxon>Cytophagia</taxon>
        <taxon>Cytophagales</taxon>
        <taxon>Hymenobacteraceae</taxon>
        <taxon>Hymenobacter</taxon>
    </lineage>
</organism>
<dbReference type="EMBL" id="BAABGZ010000010">
    <property type="protein sequence ID" value="GAA4349793.1"/>
    <property type="molecule type" value="Genomic_DNA"/>
</dbReference>
<dbReference type="Pfam" id="PF19512">
    <property type="entry name" value="DUF6046"/>
    <property type="match status" value="1"/>
</dbReference>
<evidence type="ECO:0000259" key="1">
    <source>
        <dbReference type="Pfam" id="PF19512"/>
    </source>
</evidence>
<sequence length="226" mass="24968">MQYNINTRALLAEAFGYSSVMRYVLPEEPEPEEASKDLYGKPLPPNKEGTGLLGLPVFTRVTFPGNAFRNAVVLDEPLVEVSQDKNIVTTEVQGRNGTVKEYISDGDYSITIKGILASDPFDGRYSRRYPEREVQALRQLIALPEALPVTGRLFRMLGIRSLVIKGHSWPTLPGFTNLQAYELRCLSDEPIELGAGLGVDRLTPRLVRTPAQPTINTTPPTTLPTA</sequence>
<protein>
    <recommendedName>
        <fullName evidence="1">DUF6046 domain-containing protein</fullName>
    </recommendedName>
</protein>
<keyword evidence="3" id="KW-1185">Reference proteome</keyword>
<proteinExistence type="predicted"/>
<evidence type="ECO:0000313" key="3">
    <source>
        <dbReference type="Proteomes" id="UP001501153"/>
    </source>
</evidence>
<gene>
    <name evidence="2" type="ORF">GCM10023185_06810</name>
</gene>
<accession>A0ABP8I253</accession>
<dbReference type="InterPro" id="IPR046109">
    <property type="entry name" value="DUF6046"/>
</dbReference>
<feature type="domain" description="DUF6046" evidence="1">
    <location>
        <begin position="75"/>
        <end position="193"/>
    </location>
</feature>